<evidence type="ECO:0000259" key="1">
    <source>
        <dbReference type="Pfam" id="PF00787"/>
    </source>
</evidence>
<evidence type="ECO:0000313" key="2">
    <source>
        <dbReference type="EMBL" id="KDO26606.1"/>
    </source>
</evidence>
<dbReference type="EMBL" id="KK583223">
    <property type="protein sequence ID" value="KDO26606.1"/>
    <property type="molecule type" value="Genomic_DNA"/>
</dbReference>
<dbReference type="OMA" id="EAHVAWH"/>
<dbReference type="Gene3D" id="3.30.1520.10">
    <property type="entry name" value="Phox-like domain"/>
    <property type="match status" value="1"/>
</dbReference>
<protein>
    <recommendedName>
        <fullName evidence="1">PX domain-containing protein</fullName>
    </recommendedName>
</protein>
<keyword evidence="3" id="KW-1185">Reference proteome</keyword>
<dbReference type="GeneID" id="24130256"/>
<dbReference type="AlphaFoldDB" id="A0A067CJ79"/>
<dbReference type="Proteomes" id="UP000030745">
    <property type="component" value="Unassembled WGS sequence"/>
</dbReference>
<dbReference type="VEuPathDB" id="FungiDB:SPRG_08010"/>
<dbReference type="OrthoDB" id="72863at2759"/>
<dbReference type="SUPFAM" id="SSF64268">
    <property type="entry name" value="PX domain"/>
    <property type="match status" value="2"/>
</dbReference>
<reference evidence="2 3" key="1">
    <citation type="journal article" date="2013" name="PLoS Genet.">
        <title>Distinctive expansion of potential virulence genes in the genome of the oomycete fish pathogen Saprolegnia parasitica.</title>
        <authorList>
            <person name="Jiang R.H."/>
            <person name="de Bruijn I."/>
            <person name="Haas B.J."/>
            <person name="Belmonte R."/>
            <person name="Lobach L."/>
            <person name="Christie J."/>
            <person name="van den Ackerveken G."/>
            <person name="Bottin A."/>
            <person name="Bulone V."/>
            <person name="Diaz-Moreno S.M."/>
            <person name="Dumas B."/>
            <person name="Fan L."/>
            <person name="Gaulin E."/>
            <person name="Govers F."/>
            <person name="Grenville-Briggs L.J."/>
            <person name="Horner N.R."/>
            <person name="Levin J.Z."/>
            <person name="Mammella M."/>
            <person name="Meijer H.J."/>
            <person name="Morris P."/>
            <person name="Nusbaum C."/>
            <person name="Oome S."/>
            <person name="Phillips A.J."/>
            <person name="van Rooyen D."/>
            <person name="Rzeszutek E."/>
            <person name="Saraiva M."/>
            <person name="Secombes C.J."/>
            <person name="Seidl M.F."/>
            <person name="Snel B."/>
            <person name="Stassen J.H."/>
            <person name="Sykes S."/>
            <person name="Tripathy S."/>
            <person name="van den Berg H."/>
            <person name="Vega-Arreguin J.C."/>
            <person name="Wawra S."/>
            <person name="Young S.K."/>
            <person name="Zeng Q."/>
            <person name="Dieguez-Uribeondo J."/>
            <person name="Russ C."/>
            <person name="Tyler B.M."/>
            <person name="van West P."/>
        </authorList>
    </citation>
    <scope>NUCLEOTIDE SEQUENCE [LARGE SCALE GENOMIC DNA]</scope>
    <source>
        <strain evidence="2 3">CBS 223.65</strain>
    </source>
</reference>
<accession>A0A067CJ79</accession>
<dbReference type="RefSeq" id="XP_012202748.1">
    <property type="nucleotide sequence ID" value="XM_012347358.1"/>
</dbReference>
<sequence length="422" mass="47215">MPSFIWLQKCIPLRAAGATNILRATLHFRPSAVVFDEMTRPTVSLTDSPVLEAKNATLRTSIEAHVAWHGDPARLSDRDRLTHERDRLRSQLARAQDIRLATASVVGCRKRVCDGTHCAEFRIQVVTIAHGTLYTWHSEAKFRALASMLTASGAIVPDVPSTEVRRFTETALRERMQLLDAFLASICDNKSLEWGVRVHDDICVFQLQARAKATRYSSSQAAQVRAILADMTEDRDVHDEFKHLRARLAAYTSGDVNTILAAETSALQDDVALLRRLVAAGDRIYMLSARVVESRKATRHGRPIDEYKLAVETNSHGTLTLWHRYSTLYHLRTLMQTKYGDRASGLPSLPKHSVFTVLSETCMADRVAKLNAYLAAAMADETLQWGLRIDDDTRVFKYQKPRRTHSRVSAASTAGSSDDDEA</sequence>
<gene>
    <name evidence="2" type="ORF">SPRG_08010</name>
</gene>
<dbReference type="InterPro" id="IPR001683">
    <property type="entry name" value="PX_dom"/>
</dbReference>
<dbReference type="KEGG" id="spar:SPRG_08010"/>
<dbReference type="Pfam" id="PF00787">
    <property type="entry name" value="PX"/>
    <property type="match status" value="1"/>
</dbReference>
<feature type="domain" description="PX" evidence="1">
    <location>
        <begin position="313"/>
        <end position="383"/>
    </location>
</feature>
<evidence type="ECO:0000313" key="3">
    <source>
        <dbReference type="Proteomes" id="UP000030745"/>
    </source>
</evidence>
<name>A0A067CJ79_SAPPC</name>
<proteinExistence type="predicted"/>
<organism evidence="2 3">
    <name type="scientific">Saprolegnia parasitica (strain CBS 223.65)</name>
    <dbReference type="NCBI Taxonomy" id="695850"/>
    <lineage>
        <taxon>Eukaryota</taxon>
        <taxon>Sar</taxon>
        <taxon>Stramenopiles</taxon>
        <taxon>Oomycota</taxon>
        <taxon>Saprolegniomycetes</taxon>
        <taxon>Saprolegniales</taxon>
        <taxon>Saprolegniaceae</taxon>
        <taxon>Saprolegnia</taxon>
    </lineage>
</organism>
<dbReference type="GO" id="GO:0035091">
    <property type="term" value="F:phosphatidylinositol binding"/>
    <property type="evidence" value="ECO:0007669"/>
    <property type="project" value="InterPro"/>
</dbReference>
<dbReference type="CDD" id="cd06093">
    <property type="entry name" value="PX_domain"/>
    <property type="match status" value="1"/>
</dbReference>
<dbReference type="InterPro" id="IPR036871">
    <property type="entry name" value="PX_dom_sf"/>
</dbReference>